<dbReference type="SUPFAM" id="SSF57850">
    <property type="entry name" value="RING/U-box"/>
    <property type="match status" value="1"/>
</dbReference>
<dbReference type="AlphaFoldDB" id="A0A1W0A5R2"/>
<dbReference type="EMBL" id="JNBS01000438">
    <property type="protein sequence ID" value="OQS05622.1"/>
    <property type="molecule type" value="Genomic_DNA"/>
</dbReference>
<accession>A0A1W0A5R2</accession>
<sequence length="219" mass="25128">MNIVLPERYQCPLCLELLASPVQLPCCQKHLCLGCFDRSIAITSTTCAFCRNRIIGFARRKSNKIDEALSREIQEKIQGFHEFTFEEEKIAPIDNIPAKPGELQAYYEECKQKRDMALQAQENEALEKTLAFLENDPEYNSSTKSFEIQQDTPKLYSIFSSPTPKKQLQRPRFTQKKSRAKPKPSHFSLKLWTCSSCTYLNKTNLKTCNMSVILSCISP</sequence>
<name>A0A1W0A5R2_9STRA</name>
<evidence type="ECO:0000259" key="3">
    <source>
        <dbReference type="PROSITE" id="PS50089"/>
    </source>
</evidence>
<reference evidence="4 5" key="1">
    <citation type="journal article" date="2014" name="Genome Biol. Evol.">
        <title>The secreted proteins of Achlya hypogyna and Thraustotheca clavata identify the ancestral oomycete secretome and reveal gene acquisitions by horizontal gene transfer.</title>
        <authorList>
            <person name="Misner I."/>
            <person name="Blouin N."/>
            <person name="Leonard G."/>
            <person name="Richards T.A."/>
            <person name="Lane C.E."/>
        </authorList>
    </citation>
    <scope>NUCLEOTIDE SEQUENCE [LARGE SCALE GENOMIC DNA]</scope>
    <source>
        <strain evidence="4 5">ATCC 34112</strain>
    </source>
</reference>
<feature type="compositionally biased region" description="Basic residues" evidence="2">
    <location>
        <begin position="167"/>
        <end position="184"/>
    </location>
</feature>
<dbReference type="OrthoDB" id="426657at2759"/>
<protein>
    <recommendedName>
        <fullName evidence="3">RING-type domain-containing protein</fullName>
    </recommendedName>
</protein>
<dbReference type="PROSITE" id="PS50089">
    <property type="entry name" value="ZF_RING_2"/>
    <property type="match status" value="1"/>
</dbReference>
<feature type="region of interest" description="Disordered" evidence="2">
    <location>
        <begin position="157"/>
        <end position="184"/>
    </location>
</feature>
<evidence type="ECO:0000313" key="4">
    <source>
        <dbReference type="EMBL" id="OQS05622.1"/>
    </source>
</evidence>
<dbReference type="STRING" id="74557.A0A1W0A5R2"/>
<dbReference type="InterPro" id="IPR001841">
    <property type="entry name" value="Znf_RING"/>
</dbReference>
<dbReference type="Proteomes" id="UP000243217">
    <property type="component" value="Unassembled WGS sequence"/>
</dbReference>
<keyword evidence="5" id="KW-1185">Reference proteome</keyword>
<evidence type="ECO:0000256" key="2">
    <source>
        <dbReference type="SAM" id="MobiDB-lite"/>
    </source>
</evidence>
<dbReference type="Gene3D" id="3.30.40.10">
    <property type="entry name" value="Zinc/RING finger domain, C3HC4 (zinc finger)"/>
    <property type="match status" value="1"/>
</dbReference>
<comment type="caution">
    <text evidence="4">The sequence shown here is derived from an EMBL/GenBank/DDBJ whole genome shotgun (WGS) entry which is preliminary data.</text>
</comment>
<proteinExistence type="predicted"/>
<evidence type="ECO:0000256" key="1">
    <source>
        <dbReference type="PROSITE-ProRule" id="PRU00175"/>
    </source>
</evidence>
<feature type="compositionally biased region" description="Polar residues" evidence="2">
    <location>
        <begin position="157"/>
        <end position="166"/>
    </location>
</feature>
<evidence type="ECO:0000313" key="5">
    <source>
        <dbReference type="Proteomes" id="UP000243217"/>
    </source>
</evidence>
<keyword evidence="1" id="KW-0863">Zinc-finger</keyword>
<gene>
    <name evidence="4" type="ORF">THRCLA_20567</name>
</gene>
<dbReference type="GO" id="GO:0008270">
    <property type="term" value="F:zinc ion binding"/>
    <property type="evidence" value="ECO:0007669"/>
    <property type="project" value="UniProtKB-KW"/>
</dbReference>
<organism evidence="4 5">
    <name type="scientific">Thraustotheca clavata</name>
    <dbReference type="NCBI Taxonomy" id="74557"/>
    <lineage>
        <taxon>Eukaryota</taxon>
        <taxon>Sar</taxon>
        <taxon>Stramenopiles</taxon>
        <taxon>Oomycota</taxon>
        <taxon>Saprolegniomycetes</taxon>
        <taxon>Saprolegniales</taxon>
        <taxon>Achlyaceae</taxon>
        <taxon>Thraustotheca</taxon>
    </lineage>
</organism>
<dbReference type="InterPro" id="IPR013083">
    <property type="entry name" value="Znf_RING/FYVE/PHD"/>
</dbReference>
<keyword evidence="1" id="KW-0862">Zinc</keyword>
<feature type="domain" description="RING-type" evidence="3">
    <location>
        <begin position="11"/>
        <end position="51"/>
    </location>
</feature>
<keyword evidence="1" id="KW-0479">Metal-binding</keyword>